<reference evidence="2 3" key="1">
    <citation type="submission" date="2019-03" db="EMBL/GenBank/DDBJ databases">
        <title>Sequencing 23 genomes of Wallemia ichthyophaga.</title>
        <authorList>
            <person name="Gostincar C."/>
        </authorList>
    </citation>
    <scope>NUCLEOTIDE SEQUENCE [LARGE SCALE GENOMIC DNA]</scope>
    <source>
        <strain evidence="2 3">EXF-5753</strain>
    </source>
</reference>
<feature type="transmembrane region" description="Helical" evidence="1">
    <location>
        <begin position="81"/>
        <end position="105"/>
    </location>
</feature>
<protein>
    <submittedName>
        <fullName evidence="2">Uncharacterized protein</fullName>
    </submittedName>
</protein>
<dbReference type="OrthoDB" id="2103474at2759"/>
<comment type="caution">
    <text evidence="2">The sequence shown here is derived from an EMBL/GenBank/DDBJ whole genome shotgun (WGS) entry which is preliminary data.</text>
</comment>
<evidence type="ECO:0000313" key="3">
    <source>
        <dbReference type="Proteomes" id="UP000310189"/>
    </source>
</evidence>
<organism evidence="2 3">
    <name type="scientific">Wallemia hederae</name>
    <dbReference type="NCBI Taxonomy" id="1540922"/>
    <lineage>
        <taxon>Eukaryota</taxon>
        <taxon>Fungi</taxon>
        <taxon>Dikarya</taxon>
        <taxon>Basidiomycota</taxon>
        <taxon>Wallemiomycotina</taxon>
        <taxon>Wallemiomycetes</taxon>
        <taxon>Wallemiales</taxon>
        <taxon>Wallemiaceae</taxon>
        <taxon>Wallemia</taxon>
    </lineage>
</organism>
<dbReference type="PANTHER" id="PTHR35519:SF2">
    <property type="entry name" value="PH DOMAIN PROTEIN"/>
    <property type="match status" value="1"/>
</dbReference>
<evidence type="ECO:0000313" key="2">
    <source>
        <dbReference type="EMBL" id="TIA87592.1"/>
    </source>
</evidence>
<dbReference type="EMBL" id="SPNW01000052">
    <property type="protein sequence ID" value="TIA87592.1"/>
    <property type="molecule type" value="Genomic_DNA"/>
</dbReference>
<gene>
    <name evidence="2" type="ORF">E3P99_03071</name>
</gene>
<dbReference type="InterPro" id="IPR025187">
    <property type="entry name" value="DUF4112"/>
</dbReference>
<keyword evidence="1" id="KW-0812">Transmembrane</keyword>
<keyword evidence="1" id="KW-1133">Transmembrane helix</keyword>
<sequence length="238" mass="26571">MSAIVKKVVTDITGKYVFSRVAAMGPRNPLYEEYEDDTGKKQTKKREIPLGLSKKDQAVLKKLRKRAYYLDKGFTVCGFRFGYTFIFGLIPGFGDVLDALLNYFLVLRLAEKNLDLPAGIINHAWVNNLASLGFGLVPLAGDIVLAAWKANSRNANMFEEYLVKRAEFYIHLPEESPELAAELDKQGEGLYDDDSGNFPKQVFKAAKGIKAGHGLKKAEGVKLRETIKHRLANIRDAS</sequence>
<evidence type="ECO:0000256" key="1">
    <source>
        <dbReference type="SAM" id="Phobius"/>
    </source>
</evidence>
<dbReference type="PANTHER" id="PTHR35519">
    <property type="entry name" value="MEMBRANE PROTEINS"/>
    <property type="match status" value="1"/>
</dbReference>
<proteinExistence type="predicted"/>
<dbReference type="Proteomes" id="UP000310189">
    <property type="component" value="Unassembled WGS sequence"/>
</dbReference>
<feature type="transmembrane region" description="Helical" evidence="1">
    <location>
        <begin position="125"/>
        <end position="148"/>
    </location>
</feature>
<dbReference type="AlphaFoldDB" id="A0A4T0FGZ2"/>
<keyword evidence="3" id="KW-1185">Reference proteome</keyword>
<keyword evidence="1" id="KW-0472">Membrane</keyword>
<dbReference type="Pfam" id="PF13430">
    <property type="entry name" value="DUF4112"/>
    <property type="match status" value="1"/>
</dbReference>
<name>A0A4T0FGZ2_9BASI</name>
<accession>A0A4T0FGZ2</accession>